<keyword evidence="1" id="KW-0812">Transmembrane</keyword>
<evidence type="ECO:0000259" key="2">
    <source>
        <dbReference type="Pfam" id="PF20152"/>
    </source>
</evidence>
<proteinExistence type="predicted"/>
<evidence type="ECO:0000256" key="1">
    <source>
        <dbReference type="SAM" id="Phobius"/>
    </source>
</evidence>
<feature type="transmembrane region" description="Helical" evidence="1">
    <location>
        <begin position="44"/>
        <end position="73"/>
    </location>
</feature>
<feature type="transmembrane region" description="Helical" evidence="1">
    <location>
        <begin position="145"/>
        <end position="169"/>
    </location>
</feature>
<keyword evidence="4" id="KW-1185">Reference proteome</keyword>
<feature type="transmembrane region" description="Helical" evidence="1">
    <location>
        <begin position="85"/>
        <end position="108"/>
    </location>
</feature>
<comment type="caution">
    <text evidence="3">The sequence shown here is derived from an EMBL/GenBank/DDBJ whole genome shotgun (WGS) entry which is preliminary data.</text>
</comment>
<dbReference type="EMBL" id="JASNQZ010000015">
    <property type="protein sequence ID" value="KAL0946473.1"/>
    <property type="molecule type" value="Genomic_DNA"/>
</dbReference>
<evidence type="ECO:0000313" key="3">
    <source>
        <dbReference type="EMBL" id="KAL0946473.1"/>
    </source>
</evidence>
<feature type="transmembrane region" description="Helical" evidence="1">
    <location>
        <begin position="115"/>
        <end position="139"/>
    </location>
</feature>
<dbReference type="Pfam" id="PF20152">
    <property type="entry name" value="DUF6534"/>
    <property type="match status" value="1"/>
</dbReference>
<feature type="transmembrane region" description="Helical" evidence="1">
    <location>
        <begin position="234"/>
        <end position="253"/>
    </location>
</feature>
<dbReference type="Proteomes" id="UP001556367">
    <property type="component" value="Unassembled WGS sequence"/>
</dbReference>
<gene>
    <name evidence="3" type="ORF">HGRIS_012690</name>
</gene>
<dbReference type="PANTHER" id="PTHR40465:SF1">
    <property type="entry name" value="DUF6534 DOMAIN-CONTAINING PROTEIN"/>
    <property type="match status" value="1"/>
</dbReference>
<feature type="transmembrane region" description="Helical" evidence="1">
    <location>
        <begin position="12"/>
        <end position="32"/>
    </location>
</feature>
<keyword evidence="1" id="KW-0472">Membrane</keyword>
<feature type="transmembrane region" description="Helical" evidence="1">
    <location>
        <begin position="190"/>
        <end position="214"/>
    </location>
</feature>
<dbReference type="InterPro" id="IPR045339">
    <property type="entry name" value="DUF6534"/>
</dbReference>
<sequence length="254" mass="28369">MSTLAALGSLELSVLLSVFLLGVVTMQTYTFFTRFPKDRWPLKALVASLWIFELLHAGFVISFLYCVTISALVRPSSMTKIASSIIVALFAHGLNNVLLQFALIYRLYIITQRRLFPVFLAIASSISVGTFFISLVLLIDGKSRQFSIILSLYLLLSAAIYFSITAATFHALRTSRKDKSENTQRIVFRLMLWTSLHATVFTGTGIASAVLFIVQSDSFLWVGILSVSQQFFSISFLASQISFFVSVVCKLILW</sequence>
<keyword evidence="1" id="KW-1133">Transmembrane helix</keyword>
<evidence type="ECO:0000313" key="4">
    <source>
        <dbReference type="Proteomes" id="UP001556367"/>
    </source>
</evidence>
<protein>
    <recommendedName>
        <fullName evidence="2">DUF6534 domain-containing protein</fullName>
    </recommendedName>
</protein>
<organism evidence="3 4">
    <name type="scientific">Hohenbuehelia grisea</name>
    <dbReference type="NCBI Taxonomy" id="104357"/>
    <lineage>
        <taxon>Eukaryota</taxon>
        <taxon>Fungi</taxon>
        <taxon>Dikarya</taxon>
        <taxon>Basidiomycota</taxon>
        <taxon>Agaricomycotina</taxon>
        <taxon>Agaricomycetes</taxon>
        <taxon>Agaricomycetidae</taxon>
        <taxon>Agaricales</taxon>
        <taxon>Pleurotineae</taxon>
        <taxon>Pleurotaceae</taxon>
        <taxon>Hohenbuehelia</taxon>
    </lineage>
</organism>
<accession>A0ABR3IT70</accession>
<reference evidence="4" key="1">
    <citation type="submission" date="2024-06" db="EMBL/GenBank/DDBJ databases">
        <title>Multi-omics analyses provide insights into the biosynthesis of the anticancer antibiotic pleurotin in Hohenbuehelia grisea.</title>
        <authorList>
            <person name="Weaver J.A."/>
            <person name="Alberti F."/>
        </authorList>
    </citation>
    <scope>NUCLEOTIDE SEQUENCE [LARGE SCALE GENOMIC DNA]</scope>
    <source>
        <strain evidence="4">T-177</strain>
    </source>
</reference>
<name>A0ABR3IT70_9AGAR</name>
<feature type="domain" description="DUF6534" evidence="2">
    <location>
        <begin position="162"/>
        <end position="239"/>
    </location>
</feature>
<dbReference type="PANTHER" id="PTHR40465">
    <property type="entry name" value="CHROMOSOME 1, WHOLE GENOME SHOTGUN SEQUENCE"/>
    <property type="match status" value="1"/>
</dbReference>